<reference evidence="2" key="2">
    <citation type="submission" date="2015-01" db="EMBL/GenBank/DDBJ databases">
        <title>Evolutionary Origins and Diversification of the Mycorrhizal Mutualists.</title>
        <authorList>
            <consortium name="DOE Joint Genome Institute"/>
            <consortium name="Mycorrhizal Genomics Consortium"/>
            <person name="Kohler A."/>
            <person name="Kuo A."/>
            <person name="Nagy L.G."/>
            <person name="Floudas D."/>
            <person name="Copeland A."/>
            <person name="Barry K.W."/>
            <person name="Cichocki N."/>
            <person name="Veneault-Fourrey C."/>
            <person name="LaButti K."/>
            <person name="Lindquist E.A."/>
            <person name="Lipzen A."/>
            <person name="Lundell T."/>
            <person name="Morin E."/>
            <person name="Murat C."/>
            <person name="Riley R."/>
            <person name="Ohm R."/>
            <person name="Sun H."/>
            <person name="Tunlid A."/>
            <person name="Henrissat B."/>
            <person name="Grigoriev I.V."/>
            <person name="Hibbett D.S."/>
            <person name="Martin F."/>
        </authorList>
    </citation>
    <scope>NUCLEOTIDE SEQUENCE [LARGE SCALE GENOMIC DNA]</scope>
    <source>
        <strain evidence="2">MUT 4182</strain>
    </source>
</reference>
<dbReference type="HOGENOM" id="CLU_125122_0_0_1"/>
<dbReference type="Proteomes" id="UP000054248">
    <property type="component" value="Unassembled WGS sequence"/>
</dbReference>
<gene>
    <name evidence="1" type="ORF">M407DRAFT_28293</name>
</gene>
<evidence type="ECO:0000313" key="2">
    <source>
        <dbReference type="Proteomes" id="UP000054248"/>
    </source>
</evidence>
<evidence type="ECO:0000313" key="1">
    <source>
        <dbReference type="EMBL" id="KIO22146.1"/>
    </source>
</evidence>
<protein>
    <submittedName>
        <fullName evidence="1">Uncharacterized protein</fullName>
    </submittedName>
</protein>
<reference evidence="1 2" key="1">
    <citation type="submission" date="2014-04" db="EMBL/GenBank/DDBJ databases">
        <authorList>
            <consortium name="DOE Joint Genome Institute"/>
            <person name="Kuo A."/>
            <person name="Girlanda M."/>
            <person name="Perotto S."/>
            <person name="Kohler A."/>
            <person name="Nagy L.G."/>
            <person name="Floudas D."/>
            <person name="Copeland A."/>
            <person name="Barry K.W."/>
            <person name="Cichocki N."/>
            <person name="Veneault-Fourrey C."/>
            <person name="LaButti K."/>
            <person name="Lindquist E.A."/>
            <person name="Lipzen A."/>
            <person name="Lundell T."/>
            <person name="Morin E."/>
            <person name="Murat C."/>
            <person name="Sun H."/>
            <person name="Tunlid A."/>
            <person name="Henrissat B."/>
            <person name="Grigoriev I.V."/>
            <person name="Hibbett D.S."/>
            <person name="Martin F."/>
            <person name="Nordberg H.P."/>
            <person name="Cantor M.N."/>
            <person name="Hua S.X."/>
        </authorList>
    </citation>
    <scope>NUCLEOTIDE SEQUENCE [LARGE SCALE GENOMIC DNA]</scope>
    <source>
        <strain evidence="1 2">MUT 4182</strain>
    </source>
</reference>
<organism evidence="1 2">
    <name type="scientific">Tulasnella calospora MUT 4182</name>
    <dbReference type="NCBI Taxonomy" id="1051891"/>
    <lineage>
        <taxon>Eukaryota</taxon>
        <taxon>Fungi</taxon>
        <taxon>Dikarya</taxon>
        <taxon>Basidiomycota</taxon>
        <taxon>Agaricomycotina</taxon>
        <taxon>Agaricomycetes</taxon>
        <taxon>Cantharellales</taxon>
        <taxon>Tulasnellaceae</taxon>
        <taxon>Tulasnella</taxon>
    </lineage>
</organism>
<dbReference type="EMBL" id="KN823117">
    <property type="protein sequence ID" value="KIO22146.1"/>
    <property type="molecule type" value="Genomic_DNA"/>
</dbReference>
<keyword evidence="2" id="KW-1185">Reference proteome</keyword>
<sequence>MSATNPGILQRGKPFSVPEITNPIFQKSSGVKDMIWFIAGALQLAAPLTTQVICASINEHQPWRIEACRGINKIVAAQRNIQWILSRSPAFEHDGSGNWYMTGRPLVRTPTC</sequence>
<name>A0A0C3QAX9_9AGAM</name>
<dbReference type="OrthoDB" id="3295948at2759"/>
<proteinExistence type="predicted"/>
<accession>A0A0C3QAX9</accession>
<dbReference type="AlphaFoldDB" id="A0A0C3QAX9"/>